<evidence type="ECO:0000313" key="1">
    <source>
        <dbReference type="EMBL" id="KAA8914805.1"/>
    </source>
</evidence>
<sequence>MSLPNPTAQMSTIPQFIGAPPKVMSVQEAHRMASLQAAEAVFEILELMVTKGLAVVDLEAKLKMVFQFVLHKFEQFKQDTDYPPWMYETRDKLALVSLGRLVKQCLMVFNILRTYHEEIVQWQISAARQTREVRLQARAAYGFLEFCFHIDIVHQQAALTARYLEDTVKRALQQGTKEAENVSKRLVSALSVYKAKWIMQHTEGHHLALGDVDDFPPEVKPYLADWHKMSLSLDSVGQGRGQAPFNKILEWYLNSTRLVMKVEPHQAGLIRPNIKRIVDKYYPPMELQE</sequence>
<comment type="caution">
    <text evidence="1">The sequence shown here is derived from an EMBL/GenBank/DDBJ whole genome shotgun (WGS) entry which is preliminary data.</text>
</comment>
<organism evidence="1 2">
    <name type="scientific">Sphaerosporella brunnea</name>
    <dbReference type="NCBI Taxonomy" id="1250544"/>
    <lineage>
        <taxon>Eukaryota</taxon>
        <taxon>Fungi</taxon>
        <taxon>Dikarya</taxon>
        <taxon>Ascomycota</taxon>
        <taxon>Pezizomycotina</taxon>
        <taxon>Pezizomycetes</taxon>
        <taxon>Pezizales</taxon>
        <taxon>Pyronemataceae</taxon>
        <taxon>Sphaerosporella</taxon>
    </lineage>
</organism>
<dbReference type="EMBL" id="VXIS01000002">
    <property type="protein sequence ID" value="KAA8914805.1"/>
    <property type="molecule type" value="Genomic_DNA"/>
</dbReference>
<dbReference type="AlphaFoldDB" id="A0A5J5FBM9"/>
<dbReference type="Proteomes" id="UP000326924">
    <property type="component" value="Unassembled WGS sequence"/>
</dbReference>
<reference evidence="1 2" key="1">
    <citation type="submission" date="2019-09" db="EMBL/GenBank/DDBJ databases">
        <title>Draft genome of the ectomycorrhizal ascomycete Sphaerosporella brunnea.</title>
        <authorList>
            <consortium name="DOE Joint Genome Institute"/>
            <person name="Benucci G.M."/>
            <person name="Marozzi G."/>
            <person name="Antonielli L."/>
            <person name="Sanchez S."/>
            <person name="Marco P."/>
            <person name="Wang X."/>
            <person name="Falini L.B."/>
            <person name="Barry K."/>
            <person name="Haridas S."/>
            <person name="Lipzen A."/>
            <person name="Labutti K."/>
            <person name="Grigoriev I.V."/>
            <person name="Murat C."/>
            <person name="Martin F."/>
            <person name="Albertini E."/>
            <person name="Donnini D."/>
            <person name="Bonito G."/>
        </authorList>
    </citation>
    <scope>NUCLEOTIDE SEQUENCE [LARGE SCALE GENOMIC DNA]</scope>
    <source>
        <strain evidence="1 2">Sb_GMNB300</strain>
    </source>
</reference>
<accession>A0A5J5FBM9</accession>
<dbReference type="InParanoid" id="A0A5J5FBM9"/>
<protein>
    <submittedName>
        <fullName evidence="1">Uncharacterized protein</fullName>
    </submittedName>
</protein>
<dbReference type="OrthoDB" id="5352143at2759"/>
<evidence type="ECO:0000313" key="2">
    <source>
        <dbReference type="Proteomes" id="UP000326924"/>
    </source>
</evidence>
<gene>
    <name evidence="1" type="ORF">FN846DRAFT_992645</name>
</gene>
<proteinExistence type="predicted"/>
<keyword evidence="2" id="KW-1185">Reference proteome</keyword>
<name>A0A5J5FBM9_9PEZI</name>